<dbReference type="InterPro" id="IPR003959">
    <property type="entry name" value="ATPase_AAA_core"/>
</dbReference>
<dbReference type="EMBL" id="MT142531">
    <property type="protein sequence ID" value="QJA84546.1"/>
    <property type="molecule type" value="Genomic_DNA"/>
</dbReference>
<evidence type="ECO:0000259" key="1">
    <source>
        <dbReference type="Pfam" id="PF13304"/>
    </source>
</evidence>
<dbReference type="SUPFAM" id="SSF52540">
    <property type="entry name" value="P-loop containing nucleoside triphosphate hydrolases"/>
    <property type="match status" value="1"/>
</dbReference>
<sequence length="446" mass="51052">MLKRFSVTNFSSFKDEQTFDLTAGKTTVLKEHYVEFRDVNILKSGVIYGANASGKSNLIKSIDFAKKIIVNGLSGINTYKKYFRLCENSAKEESSFEFEIEIDGEFFSYGFSAHLQRKEIVEEWLFEIKKSGEKLIFKREGSKVTLGPSLLISAVKSRFQIYSEDMRNQPSQLFLTEIASKELKIPTALVINKLFGWVKNKLVIIYPDDKFNGMKSIDKDLVKSLTKYLTKFDTGVVDIDSINEDFETGVKDLPADLKNKIENELLINGANEIIIHAMGINPEYLTIYKDTNGELKVRKLGLVHGKTIKETFELKDESDGTRRLLDFIPLISKFSQGFTILIDEFDRSLHPKLTREFFKLFYDVNANNSQLIVTTHESTLLDLKLLRRDEIWFVEKGSCDSSSLFSLNKFNERYDMKVEKAYLLGRYGAIPIFNDLDLDSGVEDGI</sequence>
<dbReference type="GO" id="GO:0016887">
    <property type="term" value="F:ATP hydrolysis activity"/>
    <property type="evidence" value="ECO:0007669"/>
    <property type="project" value="InterPro"/>
</dbReference>
<feature type="domain" description="ATPase AAA-type core" evidence="1">
    <location>
        <begin position="46"/>
        <end position="143"/>
    </location>
</feature>
<organism evidence="3">
    <name type="scientific">viral metagenome</name>
    <dbReference type="NCBI Taxonomy" id="1070528"/>
    <lineage>
        <taxon>unclassified sequences</taxon>
        <taxon>metagenomes</taxon>
        <taxon>organismal metagenomes</taxon>
    </lineage>
</organism>
<gene>
    <name evidence="3" type="ORF">MM415A00183_0013</name>
    <name evidence="2" type="ORF">MM415B00339_0044</name>
</gene>
<feature type="domain" description="ATPase AAA-type core" evidence="1">
    <location>
        <begin position="311"/>
        <end position="382"/>
    </location>
</feature>
<dbReference type="AlphaFoldDB" id="A0A6M3KR74"/>
<protein>
    <submittedName>
        <fullName evidence="3">Putative ATPase domain containing protein</fullName>
    </submittedName>
</protein>
<reference evidence="3" key="1">
    <citation type="submission" date="2020-03" db="EMBL/GenBank/DDBJ databases">
        <title>The deep terrestrial virosphere.</title>
        <authorList>
            <person name="Holmfeldt K."/>
            <person name="Nilsson E."/>
            <person name="Simone D."/>
            <person name="Lopez-Fernandez M."/>
            <person name="Wu X."/>
            <person name="de Brujin I."/>
            <person name="Lundin D."/>
            <person name="Andersson A."/>
            <person name="Bertilsson S."/>
            <person name="Dopson M."/>
        </authorList>
    </citation>
    <scope>NUCLEOTIDE SEQUENCE</scope>
    <source>
        <strain evidence="3">MM415A00183</strain>
        <strain evidence="2">MM415B00339</strain>
    </source>
</reference>
<dbReference type="Gene3D" id="3.40.50.300">
    <property type="entry name" value="P-loop containing nucleotide triphosphate hydrolases"/>
    <property type="match status" value="1"/>
</dbReference>
<accession>A0A6M3KR74</accession>
<dbReference type="InterPro" id="IPR027417">
    <property type="entry name" value="P-loop_NTPase"/>
</dbReference>
<dbReference type="EMBL" id="MT141559">
    <property type="protein sequence ID" value="QJA66735.1"/>
    <property type="molecule type" value="Genomic_DNA"/>
</dbReference>
<dbReference type="GO" id="GO:0005524">
    <property type="term" value="F:ATP binding"/>
    <property type="evidence" value="ECO:0007669"/>
    <property type="project" value="InterPro"/>
</dbReference>
<dbReference type="PANTHER" id="PTHR40396:SF1">
    <property type="entry name" value="ATPASE AAA-TYPE CORE DOMAIN-CONTAINING PROTEIN"/>
    <property type="match status" value="1"/>
</dbReference>
<name>A0A6M3KR74_9ZZZZ</name>
<proteinExistence type="predicted"/>
<evidence type="ECO:0000313" key="2">
    <source>
        <dbReference type="EMBL" id="QJA66735.1"/>
    </source>
</evidence>
<dbReference type="PANTHER" id="PTHR40396">
    <property type="entry name" value="ATPASE-LIKE PROTEIN"/>
    <property type="match status" value="1"/>
</dbReference>
<evidence type="ECO:0000313" key="3">
    <source>
        <dbReference type="EMBL" id="QJA84546.1"/>
    </source>
</evidence>
<dbReference type="Pfam" id="PF13304">
    <property type="entry name" value="AAA_21"/>
    <property type="match status" value="2"/>
</dbReference>